<keyword evidence="10" id="KW-1185">Reference proteome</keyword>
<dbReference type="InterPro" id="IPR006264">
    <property type="entry name" value="EPSP_synthase"/>
</dbReference>
<comment type="subcellular location">
    <subcellularLocation>
        <location evidence="7">Cytoplasm</location>
    </subcellularLocation>
</comment>
<dbReference type="Proteomes" id="UP001595699">
    <property type="component" value="Unassembled WGS sequence"/>
</dbReference>
<dbReference type="InterPro" id="IPR023193">
    <property type="entry name" value="EPSP_synthase_CS"/>
</dbReference>
<feature type="binding site" evidence="7">
    <location>
        <position position="170"/>
    </location>
    <ligand>
        <name>3-phosphoshikimate</name>
        <dbReference type="ChEBI" id="CHEBI:145989"/>
    </ligand>
</feature>
<name>A0ABV7Y434_9ACTN</name>
<feature type="binding site" evidence="7">
    <location>
        <position position="199"/>
    </location>
    <ligand>
        <name>3-phosphoshikimate</name>
        <dbReference type="ChEBI" id="CHEBI:145989"/>
    </ligand>
</feature>
<sequence>MAVAAQGHWPAPTASAAVDADVRIPGSKSMTNRALILAALADGPSQIGRPLRARDTILMANALRGLGIGVVDIGDDYGITPAPMHGPTRVDCGLAGTVMRFVPPAAALAEGDVDFDGDPHMRERPIGPVLSALRALGANIEDEGRNGLPFRVVGTGGLPGGTVEIDASGSSQFVSALLLAGARYDNGLTIRHVGKPVPSQPHIDMTIGMLRQRGVDVDDSEPATWRVANGPIKAIDVEIEPDLSNAAPFLAAAVVAGGRVRVLGWPDETTQPGDALREIFSLMGAHVRLDSEGLTVRGGDSIEGVDLDLHDVGELTPVVAAVAACANGPSYLRGIAHIRGHETDRLAAIATELQNLGCDARETEDGLEIHPMPLHSGVFRSYADHRMAQAGAVLGLVVKGVEVDDIASTSKTLPDFVGMWAALLGHEVTA</sequence>
<keyword evidence="4 7" id="KW-0808">Transferase</keyword>
<dbReference type="SUPFAM" id="SSF55205">
    <property type="entry name" value="EPT/RTPC-like"/>
    <property type="match status" value="1"/>
</dbReference>
<comment type="similarity">
    <text evidence="2 7">Belongs to the EPSP synthase family.</text>
</comment>
<feature type="active site" description="Proton acceptor" evidence="7">
    <location>
        <position position="314"/>
    </location>
</feature>
<comment type="pathway">
    <text evidence="1 7">Metabolic intermediate biosynthesis; chorismate biosynthesis; chorismate from D-erythrose 4-phosphate and phosphoenolpyruvate: step 6/7.</text>
</comment>
<comment type="caution">
    <text evidence="7">Lacks conserved residue(s) required for the propagation of feature annotation.</text>
</comment>
<feature type="binding site" evidence="7">
    <location>
        <position position="171"/>
    </location>
    <ligand>
        <name>3-phosphoshikimate</name>
        <dbReference type="ChEBI" id="CHEBI:145989"/>
    </ligand>
</feature>
<protein>
    <recommendedName>
        <fullName evidence="7">3-phosphoshikimate 1-carboxyvinyltransferase</fullName>
        <ecNumber evidence="7">2.5.1.19</ecNumber>
    </recommendedName>
    <alternativeName>
        <fullName evidence="7">5-enolpyruvylshikimate-3-phosphate synthase</fullName>
        <shortName evidence="7">EPSP synthase</shortName>
        <shortName evidence="7">EPSPS</shortName>
    </alternativeName>
</protein>
<evidence type="ECO:0000256" key="4">
    <source>
        <dbReference type="ARBA" id="ARBA00022679"/>
    </source>
</evidence>
<gene>
    <name evidence="7 9" type="primary">aroA</name>
    <name evidence="9" type="ORF">ACFOUW_01255</name>
</gene>
<evidence type="ECO:0000259" key="8">
    <source>
        <dbReference type="Pfam" id="PF00275"/>
    </source>
</evidence>
<evidence type="ECO:0000256" key="6">
    <source>
        <dbReference type="ARBA" id="ARBA00044633"/>
    </source>
</evidence>
<evidence type="ECO:0000256" key="1">
    <source>
        <dbReference type="ARBA" id="ARBA00004811"/>
    </source>
</evidence>
<feature type="binding site" evidence="7">
    <location>
        <position position="314"/>
    </location>
    <ligand>
        <name>3-phosphoshikimate</name>
        <dbReference type="ChEBI" id="CHEBI:145989"/>
    </ligand>
</feature>
<dbReference type="PROSITE" id="PS00885">
    <property type="entry name" value="EPSP_SYNTHASE_2"/>
    <property type="match status" value="1"/>
</dbReference>
<feature type="binding site" evidence="7">
    <location>
        <position position="345"/>
    </location>
    <ligand>
        <name>phosphoenolpyruvate</name>
        <dbReference type="ChEBI" id="CHEBI:58702"/>
    </ligand>
</feature>
<dbReference type="InterPro" id="IPR001986">
    <property type="entry name" value="Enolpyruvate_Tfrase_dom"/>
</dbReference>
<comment type="function">
    <text evidence="7">Catalyzes the transfer of the enolpyruvyl moiety of phosphoenolpyruvate (PEP) to the 5-hydroxyl of shikimate-3-phosphate (S3P) to produce enolpyruvyl shikimate-3-phosphate and inorganic phosphate.</text>
</comment>
<feature type="binding site" evidence="7">
    <location>
        <position position="28"/>
    </location>
    <ligand>
        <name>3-phosphoshikimate</name>
        <dbReference type="ChEBI" id="CHEBI:145989"/>
    </ligand>
</feature>
<comment type="caution">
    <text evidence="9">The sequence shown here is derived from an EMBL/GenBank/DDBJ whole genome shotgun (WGS) entry which is preliminary data.</text>
</comment>
<dbReference type="Gene3D" id="3.65.10.10">
    <property type="entry name" value="Enolpyruvate transferase domain"/>
    <property type="match status" value="2"/>
</dbReference>
<feature type="binding site" evidence="7">
    <location>
        <position position="172"/>
    </location>
    <ligand>
        <name>phosphoenolpyruvate</name>
        <dbReference type="ChEBI" id="CHEBI:58702"/>
    </ligand>
</feature>
<dbReference type="EC" id="2.5.1.19" evidence="7"/>
<proteinExistence type="inferred from homology"/>
<keyword evidence="5 7" id="KW-0057">Aromatic amino acid biosynthesis</keyword>
<organism evidence="9 10">
    <name type="scientific">Tenggerimyces flavus</name>
    <dbReference type="NCBI Taxonomy" id="1708749"/>
    <lineage>
        <taxon>Bacteria</taxon>
        <taxon>Bacillati</taxon>
        <taxon>Actinomycetota</taxon>
        <taxon>Actinomycetes</taxon>
        <taxon>Propionibacteriales</taxon>
        <taxon>Nocardioidaceae</taxon>
        <taxon>Tenggerimyces</taxon>
    </lineage>
</organism>
<dbReference type="Pfam" id="PF00275">
    <property type="entry name" value="EPSP_synthase"/>
    <property type="match status" value="1"/>
</dbReference>
<accession>A0ABV7Y434</accession>
<feature type="binding site" evidence="7">
    <location>
        <position position="386"/>
    </location>
    <ligand>
        <name>phosphoenolpyruvate</name>
        <dbReference type="ChEBI" id="CHEBI:58702"/>
    </ligand>
</feature>
<feature type="binding site" evidence="7">
    <location>
        <position position="341"/>
    </location>
    <ligand>
        <name>3-phosphoshikimate</name>
        <dbReference type="ChEBI" id="CHEBI:145989"/>
    </ligand>
</feature>
<dbReference type="NCBIfam" id="TIGR01356">
    <property type="entry name" value="aroA"/>
    <property type="match status" value="1"/>
</dbReference>
<dbReference type="PIRSF" id="PIRSF000505">
    <property type="entry name" value="EPSPS"/>
    <property type="match status" value="1"/>
</dbReference>
<dbReference type="EMBL" id="JBHRZH010000001">
    <property type="protein sequence ID" value="MFC3759453.1"/>
    <property type="molecule type" value="Genomic_DNA"/>
</dbReference>
<feature type="binding site" evidence="7">
    <location>
        <position position="96"/>
    </location>
    <ligand>
        <name>phosphoenolpyruvate</name>
        <dbReference type="ChEBI" id="CHEBI:58702"/>
    </ligand>
</feature>
<dbReference type="GO" id="GO:0003866">
    <property type="term" value="F:3-phosphoshikimate 1-carboxyvinyltransferase activity"/>
    <property type="evidence" value="ECO:0007669"/>
    <property type="project" value="UniProtKB-EC"/>
</dbReference>
<reference evidence="10" key="1">
    <citation type="journal article" date="2019" name="Int. J. Syst. Evol. Microbiol.">
        <title>The Global Catalogue of Microorganisms (GCM) 10K type strain sequencing project: providing services to taxonomists for standard genome sequencing and annotation.</title>
        <authorList>
            <consortium name="The Broad Institute Genomics Platform"/>
            <consortium name="The Broad Institute Genome Sequencing Center for Infectious Disease"/>
            <person name="Wu L."/>
            <person name="Ma J."/>
        </authorList>
    </citation>
    <scope>NUCLEOTIDE SEQUENCE [LARGE SCALE GENOMIC DNA]</scope>
    <source>
        <strain evidence="10">CGMCC 4.7241</strain>
    </source>
</reference>
<feature type="binding site" evidence="7">
    <location>
        <position position="29"/>
    </location>
    <ligand>
        <name>3-phosphoshikimate</name>
        <dbReference type="ChEBI" id="CHEBI:145989"/>
    </ligand>
</feature>
<dbReference type="RefSeq" id="WP_205122154.1">
    <property type="nucleotide sequence ID" value="NZ_JAFBCM010000001.1"/>
</dbReference>
<comment type="catalytic activity">
    <reaction evidence="6">
        <text>3-phosphoshikimate + phosphoenolpyruvate = 5-O-(1-carboxyvinyl)-3-phosphoshikimate + phosphate</text>
        <dbReference type="Rhea" id="RHEA:21256"/>
        <dbReference type="ChEBI" id="CHEBI:43474"/>
        <dbReference type="ChEBI" id="CHEBI:57701"/>
        <dbReference type="ChEBI" id="CHEBI:58702"/>
        <dbReference type="ChEBI" id="CHEBI:145989"/>
        <dbReference type="EC" id="2.5.1.19"/>
    </reaction>
    <physiologicalReaction direction="left-to-right" evidence="6">
        <dbReference type="Rhea" id="RHEA:21257"/>
    </physiologicalReaction>
</comment>
<dbReference type="HAMAP" id="MF_00210">
    <property type="entry name" value="EPSP_synth"/>
    <property type="match status" value="1"/>
</dbReference>
<feature type="domain" description="Enolpyruvate transferase" evidence="8">
    <location>
        <begin position="14"/>
        <end position="418"/>
    </location>
</feature>
<dbReference type="PANTHER" id="PTHR21090:SF5">
    <property type="entry name" value="PENTAFUNCTIONAL AROM POLYPEPTIDE"/>
    <property type="match status" value="1"/>
</dbReference>
<feature type="binding site" evidence="7">
    <location>
        <position position="124"/>
    </location>
    <ligand>
        <name>phosphoenolpyruvate</name>
        <dbReference type="ChEBI" id="CHEBI:58702"/>
    </ligand>
</feature>
<keyword evidence="7" id="KW-0963">Cytoplasm</keyword>
<dbReference type="InterPro" id="IPR036968">
    <property type="entry name" value="Enolpyruvate_Tfrase_sf"/>
</dbReference>
<evidence type="ECO:0000313" key="9">
    <source>
        <dbReference type="EMBL" id="MFC3759453.1"/>
    </source>
</evidence>
<evidence type="ECO:0000256" key="2">
    <source>
        <dbReference type="ARBA" id="ARBA00009948"/>
    </source>
</evidence>
<evidence type="ECO:0000313" key="10">
    <source>
        <dbReference type="Proteomes" id="UP001595699"/>
    </source>
</evidence>
<feature type="binding site" evidence="7">
    <location>
        <position position="28"/>
    </location>
    <ligand>
        <name>phosphoenolpyruvate</name>
        <dbReference type="ChEBI" id="CHEBI:58702"/>
    </ligand>
</feature>
<dbReference type="InterPro" id="IPR013792">
    <property type="entry name" value="RNA3'P_cycl/enolpyr_Trfase_a/b"/>
</dbReference>
<evidence type="ECO:0000256" key="7">
    <source>
        <dbReference type="HAMAP-Rule" id="MF_00210"/>
    </source>
</evidence>
<dbReference type="PANTHER" id="PTHR21090">
    <property type="entry name" value="AROM/DEHYDROQUINATE SYNTHASE"/>
    <property type="match status" value="1"/>
</dbReference>
<feature type="binding site" evidence="7">
    <location>
        <position position="172"/>
    </location>
    <ligand>
        <name>3-phosphoshikimate</name>
        <dbReference type="ChEBI" id="CHEBI:145989"/>
    </ligand>
</feature>
<comment type="subunit">
    <text evidence="7">Monomer.</text>
</comment>
<evidence type="ECO:0000256" key="5">
    <source>
        <dbReference type="ARBA" id="ARBA00023141"/>
    </source>
</evidence>
<evidence type="ECO:0000256" key="3">
    <source>
        <dbReference type="ARBA" id="ARBA00022605"/>
    </source>
</evidence>
<keyword evidence="3 7" id="KW-0028">Amino-acid biosynthesis</keyword>
<feature type="binding site" evidence="7">
    <location>
        <position position="411"/>
    </location>
    <ligand>
        <name>phosphoenolpyruvate</name>
        <dbReference type="ChEBI" id="CHEBI:58702"/>
    </ligand>
</feature>
<feature type="binding site" evidence="7">
    <location>
        <position position="33"/>
    </location>
    <ligand>
        <name>3-phosphoshikimate</name>
        <dbReference type="ChEBI" id="CHEBI:145989"/>
    </ligand>
</feature>
<dbReference type="CDD" id="cd01556">
    <property type="entry name" value="EPSP_synthase"/>
    <property type="match status" value="1"/>
</dbReference>